<organism evidence="3 4">
    <name type="scientific">Candidatus Komeilibacteria bacterium CG11_big_fil_rev_8_21_14_0_20_36_20</name>
    <dbReference type="NCBI Taxonomy" id="1974477"/>
    <lineage>
        <taxon>Bacteria</taxon>
        <taxon>Candidatus Komeiliibacteriota</taxon>
    </lineage>
</organism>
<name>A0A2H0NCA6_9BACT</name>
<dbReference type="Pfam" id="PF03749">
    <property type="entry name" value="SfsA"/>
    <property type="match status" value="1"/>
</dbReference>
<dbReference type="InterPro" id="IPR041465">
    <property type="entry name" value="SfsA_N"/>
</dbReference>
<dbReference type="Pfam" id="PF17746">
    <property type="entry name" value="SfsA_N"/>
    <property type="match status" value="1"/>
</dbReference>
<dbReference type="PANTHER" id="PTHR30545">
    <property type="entry name" value="SUGAR FERMENTATION STIMULATION PROTEIN A"/>
    <property type="match status" value="1"/>
</dbReference>
<comment type="caution">
    <text evidence="3">The sequence shown here is derived from an EMBL/GenBank/DDBJ whole genome shotgun (WGS) entry which is preliminary data.</text>
</comment>
<proteinExistence type="predicted"/>
<dbReference type="Gene3D" id="2.40.50.580">
    <property type="match status" value="1"/>
</dbReference>
<dbReference type="Gene3D" id="3.40.1350.60">
    <property type="match status" value="1"/>
</dbReference>
<dbReference type="GO" id="GO:0003677">
    <property type="term" value="F:DNA binding"/>
    <property type="evidence" value="ECO:0007669"/>
    <property type="project" value="InterPro"/>
</dbReference>
<feature type="domain" description="Sugar fermentation stimulation protein C-terminal" evidence="1">
    <location>
        <begin position="92"/>
        <end position="228"/>
    </location>
</feature>
<accession>A0A2H0NCA6</accession>
<dbReference type="AlphaFoldDB" id="A0A2H0NCA6"/>
<evidence type="ECO:0000313" key="4">
    <source>
        <dbReference type="Proteomes" id="UP000230564"/>
    </source>
</evidence>
<sequence length="241" mass="27890">MKNYKFPNKLIEGLIKSRPNRFIMMVDIKGHIIKCHCPSTGRIGNIIFSDIPCLLSKARNKDRKTPYTVEAISFDAPKNKFKSWIGINQTKANKYIDFLLANNQLSRIIKGKEILREQKLGKARIDFKIDNNYLEVKTPLISLPTKNKSLLKPYKFNSFERLIKHFNELSKNLNSKSRAIILLCCIYDAPVFSPPRVQNNNQKIMSAARQAHHQGLETWQINLKITPSGVKLIKYFKLKLF</sequence>
<dbReference type="EMBL" id="PCWQ01000012">
    <property type="protein sequence ID" value="PIR06522.1"/>
    <property type="molecule type" value="Genomic_DNA"/>
</dbReference>
<protein>
    <submittedName>
        <fullName evidence="3">Sugar fermentation stimulation protein</fullName>
    </submittedName>
</protein>
<feature type="domain" description="SfsA N-terminal OB" evidence="2">
    <location>
        <begin position="18"/>
        <end position="87"/>
    </location>
</feature>
<evidence type="ECO:0000259" key="1">
    <source>
        <dbReference type="Pfam" id="PF03749"/>
    </source>
</evidence>
<reference evidence="3 4" key="1">
    <citation type="submission" date="2017-09" db="EMBL/GenBank/DDBJ databases">
        <title>Depth-based differentiation of microbial function through sediment-hosted aquifers and enrichment of novel symbionts in the deep terrestrial subsurface.</title>
        <authorList>
            <person name="Probst A.J."/>
            <person name="Ladd B."/>
            <person name="Jarett J.K."/>
            <person name="Geller-Mcgrath D.E."/>
            <person name="Sieber C.M."/>
            <person name="Emerson J.B."/>
            <person name="Anantharaman K."/>
            <person name="Thomas B.C."/>
            <person name="Malmstrom R."/>
            <person name="Stieglmeier M."/>
            <person name="Klingl A."/>
            <person name="Woyke T."/>
            <person name="Ryan C.M."/>
            <person name="Banfield J.F."/>
        </authorList>
    </citation>
    <scope>NUCLEOTIDE SEQUENCE [LARGE SCALE GENOMIC DNA]</scope>
    <source>
        <strain evidence="3">CG11_big_fil_rev_8_21_14_0_20_36_20</strain>
    </source>
</reference>
<evidence type="ECO:0000313" key="3">
    <source>
        <dbReference type="EMBL" id="PIR06522.1"/>
    </source>
</evidence>
<gene>
    <name evidence="3" type="ORF">COV55_03230</name>
</gene>
<dbReference type="Proteomes" id="UP000230564">
    <property type="component" value="Unassembled WGS sequence"/>
</dbReference>
<evidence type="ECO:0000259" key="2">
    <source>
        <dbReference type="Pfam" id="PF17746"/>
    </source>
</evidence>
<dbReference type="InterPro" id="IPR040452">
    <property type="entry name" value="SfsA_C"/>
</dbReference>
<dbReference type="PANTHER" id="PTHR30545:SF2">
    <property type="entry name" value="SUGAR FERMENTATION STIMULATION PROTEIN A"/>
    <property type="match status" value="1"/>
</dbReference>
<dbReference type="InterPro" id="IPR005224">
    <property type="entry name" value="SfsA"/>
</dbReference>